<dbReference type="EMBL" id="BEYU01000026">
    <property type="protein sequence ID" value="GBG26955.1"/>
    <property type="molecule type" value="Genomic_DNA"/>
</dbReference>
<proteinExistence type="predicted"/>
<dbReference type="InterPro" id="IPR028233">
    <property type="entry name" value="BBIP10"/>
</dbReference>
<evidence type="ECO:0000313" key="2">
    <source>
        <dbReference type="EMBL" id="GBG26955.1"/>
    </source>
</evidence>
<accession>A0A2R5G8T4</accession>
<evidence type="ECO:0000313" key="3">
    <source>
        <dbReference type="Proteomes" id="UP000241890"/>
    </source>
</evidence>
<dbReference type="GO" id="GO:0034464">
    <property type="term" value="C:BBSome"/>
    <property type="evidence" value="ECO:0007669"/>
    <property type="project" value="InterPro"/>
</dbReference>
<name>A0A2R5G8T4_9STRA</name>
<dbReference type="Pfam" id="PF14777">
    <property type="entry name" value="BBIP10"/>
    <property type="match status" value="1"/>
</dbReference>
<dbReference type="GO" id="GO:0060271">
    <property type="term" value="P:cilium assembly"/>
    <property type="evidence" value="ECO:0007669"/>
    <property type="project" value="InterPro"/>
</dbReference>
<dbReference type="Proteomes" id="UP000241890">
    <property type="component" value="Unassembled WGS sequence"/>
</dbReference>
<reference evidence="2 3" key="1">
    <citation type="submission" date="2017-12" db="EMBL/GenBank/DDBJ databases">
        <title>Sequencing, de novo assembly and annotation of complete genome of a new Thraustochytrid species, strain FCC1311.</title>
        <authorList>
            <person name="Sedici K."/>
            <person name="Godart F."/>
            <person name="Aiese Cigliano R."/>
            <person name="Sanseverino W."/>
            <person name="Barakat M."/>
            <person name="Ortet P."/>
            <person name="Marechal E."/>
            <person name="Cagnac O."/>
            <person name="Amato A."/>
        </authorList>
    </citation>
    <scope>NUCLEOTIDE SEQUENCE [LARGE SCALE GENOMIC DNA]</scope>
</reference>
<dbReference type="InParanoid" id="A0A2R5G8T4"/>
<dbReference type="OrthoDB" id="2154978at2759"/>
<organism evidence="2 3">
    <name type="scientific">Hondaea fermentalgiana</name>
    <dbReference type="NCBI Taxonomy" id="2315210"/>
    <lineage>
        <taxon>Eukaryota</taxon>
        <taxon>Sar</taxon>
        <taxon>Stramenopiles</taxon>
        <taxon>Bigyra</taxon>
        <taxon>Labyrinthulomycetes</taxon>
        <taxon>Thraustochytrida</taxon>
        <taxon>Thraustochytriidae</taxon>
        <taxon>Hondaea</taxon>
    </lineage>
</organism>
<comment type="caution">
    <text evidence="2">The sequence shown here is derived from an EMBL/GenBank/DDBJ whole genome shotgun (WGS) entry which is preliminary data.</text>
</comment>
<sequence>MGPETNQENDTERARDGGAPAALQEVLPKTGLVFSERGNLSEILCKPKILPLKSATLLRMEDLDQKARELAQMQAKGAMS</sequence>
<dbReference type="PANTHER" id="PTHR28596:SF1">
    <property type="entry name" value="BBSOME-INTERACTING PROTEIN 1"/>
    <property type="match status" value="1"/>
</dbReference>
<evidence type="ECO:0000256" key="1">
    <source>
        <dbReference type="SAM" id="MobiDB-lite"/>
    </source>
</evidence>
<dbReference type="GO" id="GO:0097500">
    <property type="term" value="P:receptor localization to non-motile cilium"/>
    <property type="evidence" value="ECO:0007669"/>
    <property type="project" value="TreeGrafter"/>
</dbReference>
<protein>
    <submittedName>
        <fullName evidence="2">BBSome-interacting protein 1</fullName>
    </submittedName>
</protein>
<feature type="region of interest" description="Disordered" evidence="1">
    <location>
        <begin position="1"/>
        <end position="21"/>
    </location>
</feature>
<keyword evidence="3" id="KW-1185">Reference proteome</keyword>
<dbReference type="AlphaFoldDB" id="A0A2R5G8T4"/>
<dbReference type="PANTHER" id="PTHR28596">
    <property type="entry name" value="BBSOME-INTERACTING PROTEIN 1"/>
    <property type="match status" value="1"/>
</dbReference>
<gene>
    <name evidence="2" type="ORF">FCC1311_031782</name>
</gene>